<dbReference type="FunFam" id="3.40.50.300:FF:003489">
    <property type="entry name" value="ABC transporter G family member 39"/>
    <property type="match status" value="1"/>
</dbReference>
<feature type="transmembrane region" description="Helical" evidence="16">
    <location>
        <begin position="1762"/>
        <end position="1781"/>
    </location>
</feature>
<feature type="transmembrane region" description="Helical" evidence="16">
    <location>
        <begin position="1673"/>
        <end position="1695"/>
    </location>
</feature>
<dbReference type="GO" id="GO:0016020">
    <property type="term" value="C:membrane"/>
    <property type="evidence" value="ECO:0007669"/>
    <property type="project" value="InterPro"/>
</dbReference>
<dbReference type="GO" id="GO:0016887">
    <property type="term" value="F:ATP hydrolysis activity"/>
    <property type="evidence" value="ECO:0007669"/>
    <property type="project" value="InterPro"/>
</dbReference>
<accession>A0AAV6JEG2</accession>
<dbReference type="Pfam" id="PF08370">
    <property type="entry name" value="PDR_assoc"/>
    <property type="match status" value="1"/>
</dbReference>
<evidence type="ECO:0000256" key="8">
    <source>
        <dbReference type="ARBA" id="ARBA00022692"/>
    </source>
</evidence>
<evidence type="ECO:0000256" key="4">
    <source>
        <dbReference type="ARBA" id="ARBA00006012"/>
    </source>
</evidence>
<comment type="subcellular location">
    <subcellularLocation>
        <location evidence="2">Endomembrane system</location>
        <topology evidence="2">Multi-pass membrane protein</topology>
    </subcellularLocation>
</comment>
<evidence type="ECO:0000256" key="9">
    <source>
        <dbReference type="ARBA" id="ARBA00022737"/>
    </source>
</evidence>
<feature type="transmembrane region" description="Helical" evidence="16">
    <location>
        <begin position="2257"/>
        <end position="2276"/>
    </location>
</feature>
<keyword evidence="17" id="KW-0732">Signal</keyword>
<dbReference type="Proteomes" id="UP000823749">
    <property type="component" value="Chromosome 8"/>
</dbReference>
<evidence type="ECO:0000256" key="13">
    <source>
        <dbReference type="ARBA" id="ARBA00022989"/>
    </source>
</evidence>
<dbReference type="Pfam" id="PF19055">
    <property type="entry name" value="ABC2_membrane_7"/>
    <property type="match status" value="1"/>
</dbReference>
<feature type="region of interest" description="Disordered" evidence="15">
    <location>
        <begin position="1852"/>
        <end position="1890"/>
    </location>
</feature>
<feature type="transmembrane region" description="Helical" evidence="16">
    <location>
        <begin position="1622"/>
        <end position="1642"/>
    </location>
</feature>
<sequence>MRNLNRGVSTRNLVGLFMLLCISFTDSYNRDAFSDSREEHSVTYTYDRVDEVNKECAFVLASAPELKPDDNRMYGIKEELSFMNGDWWQEVNGAPLIPFDDKYVTDNTSSVQSQLNLFSFWVTDVDRSHTSKKSVSVSGVLHMGITLEGLFIQRPSEKNLRFDMWPGHSQLSVRFQGIYTESKEKGGERVMCLLGNAVLPSRLPDSTDPWEWVKEPGYSNQPPLLQDDQILLVLRYPKTFSLTTRGIRGSMRSLNQKSNLKYFDEVHISSWLGTSSDYEFGSEKIVSEACDPYPYQDSLMKGGIDVYKGLEFCSILDRFNGEAITVAPNWKCSGTDDFCTKLGPFVSNQGINATNGGFKDVKLILQDVRCEKGNLDDDADFSRVSAVFRAVPPFENQFNAAQRTGLNNMTLSSEGVWKSSSGQLCMVGCLGIVDIEGKGCNSRICLYIPILFSIQQRSIVTGTISSIDKSAKSYFPLSFEKMVRTAELWDQYSSAHPYYSYSKIDSAGVVLEKNEPFSFGTVIKKSLLTYPKLEDTGAFAVSLSLLSEDLTLHVSAFPDPIPSSLPNRTDVQMEIISLGPLFGRFWSPQNGTTSEESPYHTKAEYTENQLLLNVSAQLSISGEPYNNVSLLFLEGLYDQHVGVMYLIGCRDVRASWKVLHESMDLESGLDCLVEVVVSYPPTSARWLVSPTALISISSQRNEDDPLYFRTIKLQTLPVMYRKQREDILSRRGVEGILRVLTLSVAISFILSQLFYLRENVDSVPFISLVMLGVQALGYSLPLITGAEAIFKRLASDSYDTPSYELEKSQWLQVIDYTVKVLVLVSFSLTLRLVQKVWKSRIRLLTRAPLEPHRVPSEKRVLLITLIVHLIGYVIVLIIHSVKTSQRPLRTEVVVDSMGNSQTLRQWETELEEYVGLIQDFFLLPQIIGNLIWEIHCKPLRKLYFMGITAVRVLPHIYDCIRSPIANPYFSEEYQFVNPKFDFFSKFGDIAIPVVAILLAVTVYVQQRWNYDKLSQKLVVGQRRLLPLGSRVYERLASSKSFEAELVSGVNDDATRNKGLDDADCCIVMDGGELYRASSSLRRNSSAIWRTRSANIFSRSSRGEDDEEDLKWASLEKLPTFDRLRKGLLKESLGATHELVDVENLGFQERKNLIERLVRIADEDNEQFLLKLKGRIDRVGIVIPTIEVKFEHLNVDAEAYVGSRASPTFINYSVNKLEGFLNYLHILPSRKIHLSILRDVSGIIKPCRMTLLLGPPGSGKTTLLLALAGKLDSDLDLSGSVTYNGHGMNEFVPQRTAAYISQHDLHIGEMTVRETLAFSARCQGVGSRYELLAELSRREKAANIKPDPDVDIFMKAAATEGQEASVVTDYILKVLGLEGCADTIVGDEMLRGISGGQRKRVTTGEMLVGPATALFMDEISTGLDSSTTFQIVKSLGQYVHILKGTALISLLQPAPETYELFDDIILLSDGQIVYQGPREQVLAFFESMGFKCPERKGVADFLQEVTSKKDQKQYWARKDVPYSFVTVSQFAEAFQSFHVGQRLGNELEVPFDRTKNHPAALETRKYGVCKKELLKACTSRELLLMKRNSFVYIFKLMHITVMAFITMTVFLRTEMHRNSKTDGVIYTGALFFTVIMVMFNGMLEIPMTIAKLPVFHKQRDLLFYPPWTYALPTWILKIPITCVEVALWVVLTYYVIGYDPNIGRLFRQYLVLVLVNQVASALFRFIGAAGRNMIVANTVGSFALLMLFAFGGFILSREDVKKWWIWAYWMSPLMYGQNAILVNEFLGDSWRHVLKNETEPLGVVVLKNRGFFPDAYWYWIGVGALLGFVLLYNFCFTLSLAYLNPTGKPQAVIPEESQSKANDDQVNGSVGGTQSKERGDQIRRQSISSGSSSMRTIAIVDANHSRKKGMILPFEQHSITFDDITYSVDMPQEMKDQVEVEDKLMLLKGVSGAFRPGVLTALMGVSGAGKTTLMDVLAGRKTGGYVEGNITISGHPKKQETYARISGYCEQTDIHSPHVTVFESLLYSAWLRLPPEVNSETRKGIEGVSKIKDGYNPATWMLEITAPAQELVLGVDFAEVYKSSSLYRRNKALITELSAPRPGFKDLYFPTQYSQSFFTQCIACLWKQHWSYWRNPPYTAVRFIFTTFIALMFGTIFWDLGSKRSKQQDLFNAMGSMYTAILFLGVQNASSVQPVVAVERTVFYRERAAGMYSAMPYAFAQVIIELPYVFAQSAVYGVIVYAMIGFEWTFAKFLWYSFFMYFTLLYFTFYGMMTVAMTPNGDIAAIIASAFYALWNLFSGFLVPRTRLPVWWRWYYWTCPVSWTLYGLVASQFGDVQDLLDTDETVEHFLRNYFGFKHEFVGVVAAVVVGFTAFFALIFAFSIKAFNFQRR</sequence>
<gene>
    <name evidence="19" type="ORF">RHGRI_024907</name>
</gene>
<feature type="transmembrane region" description="Helical" evidence="16">
    <location>
        <begin position="2313"/>
        <end position="2332"/>
    </location>
</feature>
<feature type="transmembrane region" description="Helical" evidence="16">
    <location>
        <begin position="1589"/>
        <end position="1610"/>
    </location>
</feature>
<evidence type="ECO:0000256" key="1">
    <source>
        <dbReference type="ARBA" id="ARBA00000900"/>
    </source>
</evidence>
<keyword evidence="8 16" id="KW-0812">Transmembrane</keyword>
<keyword evidence="13 16" id="KW-1133">Transmembrane helix</keyword>
<organism evidence="19 20">
    <name type="scientific">Rhododendron griersonianum</name>
    <dbReference type="NCBI Taxonomy" id="479676"/>
    <lineage>
        <taxon>Eukaryota</taxon>
        <taxon>Viridiplantae</taxon>
        <taxon>Streptophyta</taxon>
        <taxon>Embryophyta</taxon>
        <taxon>Tracheophyta</taxon>
        <taxon>Spermatophyta</taxon>
        <taxon>Magnoliopsida</taxon>
        <taxon>eudicotyledons</taxon>
        <taxon>Gunneridae</taxon>
        <taxon>Pentapetalae</taxon>
        <taxon>asterids</taxon>
        <taxon>Ericales</taxon>
        <taxon>Ericaceae</taxon>
        <taxon>Ericoideae</taxon>
        <taxon>Rhodoreae</taxon>
        <taxon>Rhododendron</taxon>
    </lineage>
</organism>
<evidence type="ECO:0000256" key="7">
    <source>
        <dbReference type="ARBA" id="ARBA00022679"/>
    </source>
</evidence>
<evidence type="ECO:0000313" key="20">
    <source>
        <dbReference type="Proteomes" id="UP000823749"/>
    </source>
</evidence>
<reference evidence="19" key="1">
    <citation type="submission" date="2020-08" db="EMBL/GenBank/DDBJ databases">
        <title>Plant Genome Project.</title>
        <authorList>
            <person name="Zhang R.-G."/>
        </authorList>
    </citation>
    <scope>NUCLEOTIDE SEQUENCE</scope>
    <source>
        <strain evidence="19">WSP0</strain>
        <tissue evidence="19">Leaf</tissue>
    </source>
</reference>
<evidence type="ECO:0000256" key="12">
    <source>
        <dbReference type="ARBA" id="ARBA00022840"/>
    </source>
</evidence>
<evidence type="ECO:0000256" key="10">
    <source>
        <dbReference type="ARBA" id="ARBA00022741"/>
    </source>
</evidence>
<dbReference type="CDD" id="cd03233">
    <property type="entry name" value="ABCG_PDR_domain1"/>
    <property type="match status" value="1"/>
</dbReference>
<comment type="pathway">
    <text evidence="3">Protein modification; protein ubiquitination.</text>
</comment>
<dbReference type="PROSITE" id="PS50893">
    <property type="entry name" value="ABC_TRANSPORTER_2"/>
    <property type="match status" value="1"/>
</dbReference>
<feature type="transmembrane region" description="Helical" evidence="16">
    <location>
        <begin position="986"/>
        <end position="1004"/>
    </location>
</feature>
<feature type="transmembrane region" description="Helical" evidence="16">
    <location>
        <begin position="2282"/>
        <end position="2301"/>
    </location>
</feature>
<evidence type="ECO:0000256" key="2">
    <source>
        <dbReference type="ARBA" id="ARBA00004127"/>
    </source>
</evidence>
<evidence type="ECO:0000256" key="11">
    <source>
        <dbReference type="ARBA" id="ARBA00022786"/>
    </source>
</evidence>
<evidence type="ECO:0000256" key="3">
    <source>
        <dbReference type="ARBA" id="ARBA00004906"/>
    </source>
</evidence>
<feature type="transmembrane region" description="Helical" evidence="16">
    <location>
        <begin position="1732"/>
        <end position="1755"/>
    </location>
</feature>
<feature type="transmembrane region" description="Helical" evidence="16">
    <location>
        <begin position="768"/>
        <end position="790"/>
    </location>
</feature>
<keyword evidence="7" id="KW-0808">Transferase</keyword>
<dbReference type="InterPro" id="IPR043926">
    <property type="entry name" value="ABCG_dom"/>
</dbReference>
<feature type="transmembrane region" description="Helical" evidence="16">
    <location>
        <begin position="2139"/>
        <end position="2157"/>
    </location>
</feature>
<keyword evidence="6" id="KW-0813">Transport</keyword>
<dbReference type="InterPro" id="IPR057425">
    <property type="entry name" value="DUF2921_N"/>
</dbReference>
<dbReference type="EC" id="2.3.2.27" evidence="5"/>
<keyword evidence="12" id="KW-0067">ATP-binding</keyword>
<protein>
    <recommendedName>
        <fullName evidence="5">RING-type E3 ubiquitin transferase</fullName>
        <ecNumber evidence="5">2.3.2.27</ecNumber>
    </recommendedName>
</protein>
<dbReference type="GO" id="GO:0012505">
    <property type="term" value="C:endomembrane system"/>
    <property type="evidence" value="ECO:0007669"/>
    <property type="project" value="UniProtKB-SubCell"/>
</dbReference>
<keyword evidence="11" id="KW-0833">Ubl conjugation pathway</keyword>
<feature type="signal peptide" evidence="17">
    <location>
        <begin position="1"/>
        <end position="27"/>
    </location>
</feature>
<dbReference type="EMBL" id="JACTNZ010000008">
    <property type="protein sequence ID" value="KAG5537615.1"/>
    <property type="molecule type" value="Genomic_DNA"/>
</dbReference>
<evidence type="ECO:0000256" key="15">
    <source>
        <dbReference type="SAM" id="MobiDB-lite"/>
    </source>
</evidence>
<evidence type="ECO:0000256" key="17">
    <source>
        <dbReference type="SAM" id="SignalP"/>
    </source>
</evidence>
<dbReference type="InterPro" id="IPR034001">
    <property type="entry name" value="ABCG_PDR_1"/>
</dbReference>
<proteinExistence type="inferred from homology"/>
<dbReference type="InterPro" id="IPR003593">
    <property type="entry name" value="AAA+_ATPase"/>
</dbReference>
<feature type="compositionally biased region" description="Polar residues" evidence="15">
    <location>
        <begin position="1863"/>
        <end position="1873"/>
    </location>
</feature>
<feature type="transmembrane region" description="Helical" evidence="16">
    <location>
        <begin position="2359"/>
        <end position="2382"/>
    </location>
</feature>
<feature type="domain" description="ABC transporter" evidence="18">
    <location>
        <begin position="1220"/>
        <end position="1493"/>
    </location>
</feature>
<evidence type="ECO:0000259" key="18">
    <source>
        <dbReference type="PROSITE" id="PS50893"/>
    </source>
</evidence>
<dbReference type="GO" id="GO:0061630">
    <property type="term" value="F:ubiquitin protein ligase activity"/>
    <property type="evidence" value="ECO:0007669"/>
    <property type="project" value="UniProtKB-EC"/>
</dbReference>
<comment type="catalytic activity">
    <reaction evidence="1">
        <text>S-ubiquitinyl-[E2 ubiquitin-conjugating enzyme]-L-cysteine + [acceptor protein]-L-lysine = [E2 ubiquitin-conjugating enzyme]-L-cysteine + N(6)-ubiquitinyl-[acceptor protein]-L-lysine.</text>
        <dbReference type="EC" id="2.3.2.27"/>
    </reaction>
</comment>
<evidence type="ECO:0000256" key="16">
    <source>
        <dbReference type="SAM" id="Phobius"/>
    </source>
</evidence>
<dbReference type="Pfam" id="PF01061">
    <property type="entry name" value="ABC2_membrane"/>
    <property type="match status" value="2"/>
</dbReference>
<dbReference type="FunFam" id="3.40.50.300:FF:000179">
    <property type="entry name" value="ABC transporter G family member 34"/>
    <property type="match status" value="1"/>
</dbReference>
<feature type="transmembrane region" description="Helical" evidence="16">
    <location>
        <begin position="1815"/>
        <end position="1842"/>
    </location>
</feature>
<comment type="similarity">
    <text evidence="4">Belongs to the ABC transporter superfamily. ABCG family. PDR (TC 3.A.1.205) subfamily.</text>
</comment>
<feature type="transmembrane region" description="Helical" evidence="16">
    <location>
        <begin position="860"/>
        <end position="881"/>
    </location>
</feature>
<feature type="transmembrane region" description="Helical" evidence="16">
    <location>
        <begin position="735"/>
        <end position="756"/>
    </location>
</feature>
<keyword evidence="10" id="KW-0547">Nucleotide-binding</keyword>
<evidence type="ECO:0000256" key="6">
    <source>
        <dbReference type="ARBA" id="ARBA00022448"/>
    </source>
</evidence>
<dbReference type="Gene3D" id="3.40.50.300">
    <property type="entry name" value="P-loop containing nucleotide triphosphate hydrolases"/>
    <property type="match status" value="2"/>
</dbReference>
<comment type="caution">
    <text evidence="19">The sequence shown here is derived from an EMBL/GenBank/DDBJ whole genome shotgun (WGS) entry which is preliminary data.</text>
</comment>
<dbReference type="GO" id="GO:0005524">
    <property type="term" value="F:ATP binding"/>
    <property type="evidence" value="ECO:0007669"/>
    <property type="project" value="UniProtKB-KW"/>
</dbReference>
<dbReference type="Pfam" id="PF00005">
    <property type="entry name" value="ABC_tran"/>
    <property type="match status" value="2"/>
</dbReference>
<evidence type="ECO:0000313" key="19">
    <source>
        <dbReference type="EMBL" id="KAG5537615.1"/>
    </source>
</evidence>
<keyword evidence="20" id="KW-1185">Reference proteome</keyword>
<name>A0AAV6JEG2_9ERIC</name>
<dbReference type="SMART" id="SM00382">
    <property type="entry name" value="AAA"/>
    <property type="match status" value="1"/>
</dbReference>
<dbReference type="SUPFAM" id="SSF52540">
    <property type="entry name" value="P-loop containing nucleoside triphosphate hydrolases"/>
    <property type="match status" value="2"/>
</dbReference>
<evidence type="ECO:0000256" key="5">
    <source>
        <dbReference type="ARBA" id="ARBA00012483"/>
    </source>
</evidence>
<feature type="chain" id="PRO_5043406128" description="RING-type E3 ubiquitin transferase" evidence="17">
    <location>
        <begin position="28"/>
        <end position="2390"/>
    </location>
</feature>
<dbReference type="Pfam" id="PF11145">
    <property type="entry name" value="DUF2921"/>
    <property type="match status" value="1"/>
</dbReference>
<dbReference type="InterPro" id="IPR027417">
    <property type="entry name" value="P-loop_NTPase"/>
</dbReference>
<keyword evidence="9" id="KW-0677">Repeat</keyword>
<dbReference type="Pfam" id="PF25333">
    <property type="entry name" value="DUF2921_N"/>
    <property type="match status" value="3"/>
</dbReference>
<evidence type="ECO:0000256" key="14">
    <source>
        <dbReference type="ARBA" id="ARBA00023136"/>
    </source>
</evidence>
<dbReference type="InterPro" id="IPR003439">
    <property type="entry name" value="ABC_transporter-like_ATP-bd"/>
</dbReference>
<dbReference type="PANTHER" id="PTHR48040:SF20">
    <property type="entry name" value="PLEIOTROPIC DRUG RESISTANCE PROTEIN 1"/>
    <property type="match status" value="1"/>
</dbReference>
<dbReference type="GO" id="GO:0140359">
    <property type="term" value="F:ABC-type transporter activity"/>
    <property type="evidence" value="ECO:0007669"/>
    <property type="project" value="InterPro"/>
</dbReference>
<dbReference type="PANTHER" id="PTHR48040">
    <property type="entry name" value="PLEIOTROPIC DRUG RESISTANCE PROTEIN 1-LIKE ISOFORM X1"/>
    <property type="match status" value="1"/>
</dbReference>
<dbReference type="InterPro" id="IPR013581">
    <property type="entry name" value="PDR_assoc"/>
</dbReference>
<keyword evidence="14 16" id="KW-0472">Membrane</keyword>
<dbReference type="InterPro" id="IPR013525">
    <property type="entry name" value="ABC2_TM"/>
</dbReference>
<feature type="transmembrane region" description="Helical" evidence="16">
    <location>
        <begin position="1707"/>
        <end position="1726"/>
    </location>
</feature>
<dbReference type="InterPro" id="IPR021319">
    <property type="entry name" value="DUF2921"/>
</dbReference>